<dbReference type="PANTHER" id="PTHR10806">
    <property type="entry name" value="SIGNAL PEPTIDASE COMPLEX CATALYTIC SUBUNIT SEC11"/>
    <property type="match status" value="1"/>
</dbReference>
<protein>
    <recommendedName>
        <fullName evidence="5">Signal peptidase I</fullName>
        <ecNumber evidence="5">3.4.21.89</ecNumber>
    </recommendedName>
</protein>
<dbReference type="InterPro" id="IPR019533">
    <property type="entry name" value="Peptidase_S26"/>
</dbReference>
<dbReference type="CDD" id="cd06530">
    <property type="entry name" value="S26_SPase_I"/>
    <property type="match status" value="1"/>
</dbReference>
<dbReference type="Proteomes" id="UP000441585">
    <property type="component" value="Unassembled WGS sequence"/>
</dbReference>
<proteinExistence type="predicted"/>
<evidence type="ECO:0000256" key="2">
    <source>
        <dbReference type="ARBA" id="ARBA00022692"/>
    </source>
</evidence>
<dbReference type="InterPro" id="IPR036286">
    <property type="entry name" value="LexA/Signal_pep-like_sf"/>
</dbReference>
<dbReference type="InterPro" id="IPR001733">
    <property type="entry name" value="Peptidase_S26B"/>
</dbReference>
<organism evidence="7 8">
    <name type="scientific">Metabacillus idriensis</name>
    <dbReference type="NCBI Taxonomy" id="324768"/>
    <lineage>
        <taxon>Bacteria</taxon>
        <taxon>Bacillati</taxon>
        <taxon>Bacillota</taxon>
        <taxon>Bacilli</taxon>
        <taxon>Bacillales</taxon>
        <taxon>Bacillaceae</taxon>
        <taxon>Metabacillus</taxon>
    </lineage>
</organism>
<reference evidence="7 8" key="1">
    <citation type="submission" date="2019-11" db="EMBL/GenBank/DDBJ databases">
        <title>Bacillus idriensis genome.</title>
        <authorList>
            <person name="Konopka E.N."/>
            <person name="Newman J.D."/>
        </authorList>
    </citation>
    <scope>NUCLEOTIDE SEQUENCE [LARGE SCALE GENOMIC DNA]</scope>
    <source>
        <strain evidence="7 8">DSM 19097</strain>
    </source>
</reference>
<keyword evidence="2 6" id="KW-0812">Transmembrane</keyword>
<dbReference type="GO" id="GO:0006465">
    <property type="term" value="P:signal peptide processing"/>
    <property type="evidence" value="ECO:0007669"/>
    <property type="project" value="UniProtKB-UniRule"/>
</dbReference>
<dbReference type="EC" id="3.4.21.89" evidence="5"/>
<dbReference type="PRINTS" id="PR00728">
    <property type="entry name" value="SIGNALPTASE"/>
</dbReference>
<evidence type="ECO:0000256" key="5">
    <source>
        <dbReference type="NCBIfam" id="TIGR02228"/>
    </source>
</evidence>
<dbReference type="EMBL" id="WKKF01000003">
    <property type="protein sequence ID" value="MRX55114.1"/>
    <property type="molecule type" value="Genomic_DNA"/>
</dbReference>
<dbReference type="GO" id="GO:0004252">
    <property type="term" value="F:serine-type endopeptidase activity"/>
    <property type="evidence" value="ECO:0007669"/>
    <property type="project" value="UniProtKB-UniRule"/>
</dbReference>
<keyword evidence="7" id="KW-0378">Hydrolase</keyword>
<evidence type="ECO:0000256" key="1">
    <source>
        <dbReference type="ARBA" id="ARBA00004370"/>
    </source>
</evidence>
<sequence length="181" mass="19533">MKVITKLVKNSLSGIFILIICSLAFIVLSSRLTGGEPAIMGHQLKAVLSGSMEPVFQTGSVISIKLGKDPFTYKKGDIITFQMDEKLITHRVIKVIDQNGQAAYQTKGDNNNGPDMWTVQPGQIIGEYSGFTIPYAGYAMNYANSKAGSALLLIVPGALLILSAFRTIFTAVKEMELTKAG</sequence>
<feature type="transmembrane region" description="Helical" evidence="6">
    <location>
        <begin position="150"/>
        <end position="169"/>
    </location>
</feature>
<dbReference type="NCBIfam" id="NF046067">
    <property type="entry name" value="SigPepSipWBacil"/>
    <property type="match status" value="1"/>
</dbReference>
<dbReference type="GO" id="GO:0009003">
    <property type="term" value="F:signal peptidase activity"/>
    <property type="evidence" value="ECO:0007669"/>
    <property type="project" value="UniProtKB-EC"/>
</dbReference>
<keyword evidence="4 6" id="KW-0472">Membrane</keyword>
<comment type="subcellular location">
    <subcellularLocation>
        <location evidence="1">Membrane</location>
    </subcellularLocation>
</comment>
<evidence type="ECO:0000256" key="4">
    <source>
        <dbReference type="ARBA" id="ARBA00023136"/>
    </source>
</evidence>
<evidence type="ECO:0000256" key="3">
    <source>
        <dbReference type="ARBA" id="ARBA00022989"/>
    </source>
</evidence>
<name>A0A6I2MCP0_9BACI</name>
<evidence type="ECO:0000313" key="7">
    <source>
        <dbReference type="EMBL" id="MRX55114.1"/>
    </source>
</evidence>
<evidence type="ECO:0000313" key="8">
    <source>
        <dbReference type="Proteomes" id="UP000441585"/>
    </source>
</evidence>
<dbReference type="SUPFAM" id="SSF51306">
    <property type="entry name" value="LexA/Signal peptidase"/>
    <property type="match status" value="1"/>
</dbReference>
<evidence type="ECO:0000256" key="6">
    <source>
        <dbReference type="SAM" id="Phobius"/>
    </source>
</evidence>
<comment type="caution">
    <text evidence="7">The sequence shown here is derived from an EMBL/GenBank/DDBJ whole genome shotgun (WGS) entry which is preliminary data.</text>
</comment>
<dbReference type="PANTHER" id="PTHR10806:SF6">
    <property type="entry name" value="SIGNAL PEPTIDASE COMPLEX CATALYTIC SUBUNIT SEC11"/>
    <property type="match status" value="1"/>
</dbReference>
<dbReference type="RefSeq" id="WP_070879549.1">
    <property type="nucleotide sequence ID" value="NZ_CAJGAA010000004.1"/>
</dbReference>
<accession>A0A6I2MCP0</accession>
<keyword evidence="8" id="KW-1185">Reference proteome</keyword>
<dbReference type="NCBIfam" id="TIGR02228">
    <property type="entry name" value="sigpep_I_arch"/>
    <property type="match status" value="1"/>
</dbReference>
<feature type="transmembrane region" description="Helical" evidence="6">
    <location>
        <begin position="12"/>
        <end position="32"/>
    </location>
</feature>
<dbReference type="AlphaFoldDB" id="A0A6I2MCP0"/>
<gene>
    <name evidence="7" type="ORF">GJU41_14125</name>
</gene>
<dbReference type="GO" id="GO:0016020">
    <property type="term" value="C:membrane"/>
    <property type="evidence" value="ECO:0007669"/>
    <property type="project" value="UniProtKB-SubCell"/>
</dbReference>
<keyword evidence="3 6" id="KW-1133">Transmembrane helix</keyword>